<dbReference type="Gene3D" id="2.30.130.40">
    <property type="entry name" value="LON domain-like"/>
    <property type="match status" value="1"/>
</dbReference>
<name>A0A0M0K5X7_9EUKA</name>
<keyword evidence="2" id="KW-0521">NADP</keyword>
<dbReference type="PANTHER" id="PTHR42907">
    <property type="entry name" value="FMN-LINKED OXIDOREDUCTASES SUPERFAMILY PROTEIN"/>
    <property type="match status" value="1"/>
</dbReference>
<proteinExistence type="predicted"/>
<keyword evidence="7" id="KW-1185">Reference proteome</keyword>
<dbReference type="PANTHER" id="PTHR42907:SF1">
    <property type="entry name" value="FMN-LINKED OXIDOREDUCTASES SUPERFAMILY PROTEIN"/>
    <property type="match status" value="1"/>
</dbReference>
<dbReference type="SUPFAM" id="SSF51395">
    <property type="entry name" value="FMN-linked oxidoreductases"/>
    <property type="match status" value="1"/>
</dbReference>
<evidence type="ECO:0000256" key="1">
    <source>
        <dbReference type="ARBA" id="ARBA00022555"/>
    </source>
</evidence>
<evidence type="ECO:0000313" key="7">
    <source>
        <dbReference type="Proteomes" id="UP000037460"/>
    </source>
</evidence>
<accession>A0A0M0K5X7</accession>
<evidence type="ECO:0000256" key="3">
    <source>
        <dbReference type="ARBA" id="ARBA00022884"/>
    </source>
</evidence>
<evidence type="ECO:0000256" key="4">
    <source>
        <dbReference type="SAM" id="MobiDB-lite"/>
    </source>
</evidence>
<dbReference type="GO" id="GO:0000049">
    <property type="term" value="F:tRNA binding"/>
    <property type="evidence" value="ECO:0007669"/>
    <property type="project" value="UniProtKB-KW"/>
</dbReference>
<evidence type="ECO:0000256" key="2">
    <source>
        <dbReference type="ARBA" id="ARBA00022857"/>
    </source>
</evidence>
<keyword evidence="1" id="KW-0820">tRNA-binding</keyword>
<dbReference type="InterPro" id="IPR013785">
    <property type="entry name" value="Aldolase_TIM"/>
</dbReference>
<dbReference type="InterPro" id="IPR004653">
    <property type="entry name" value="DusA"/>
</dbReference>
<sequence>MAEAFGAPVSIKCRLAAHDAVLADGKVPITHYETLAAFAETVTADGAVDHLIVHARAAVLGGLSPSKNRCVPPLLPEYVHRLAAEFPDVRITLNGGLGWGESERILQRARQAGSRQPGAIDGIMCGRAVLRSPLRLVGIDAANGLTPFDIEALGARCIDAVRRYQAYAVRTLAATDEDVPSITVPLLLLLEELREAAAEGAEAAAEGAEGMVADESDALGETHFETHLEKRAHWSLPETTLVCVFIAVWEATVAILEATGRGGKGARSSRATAPNESAALDELSFRQLANLIAQATGKQVANKVVRNRKEDIGSAAAAAVPKGTAGLGRRDGRRVSTFVAMQVRSRGRRVTMQVGMSGGDLEDGRDAARNAQVQALKKLLYQPSAPKSAEAAVADVGRRAGDDEGAAAAGLLRNVPLARFQMVLLPHQQAAFNIFQPQLLHCFETLLATAPPWRYVHVLLPGGADNLANPAYALPGLADGSGVEEGAEEGGEGKGDEGGGGAPGPLATLSGTLMEIVWWSRLPDATLSLVCQGLSRAVVLRGTQDIPYARADVLLLPDAEQIAASARSLPGKQARPWTGASSVRGIRGIRWIGAPIGPVGAPIGPVANEIVQQSRNETGATSGSADRAGASAALVAAHGAVLARAIAEDVCWRPFEFAPVTAPVRLDRLVPGLAAFASFAPAAAAAAAACASAAALTKTEAGTATGAATTALAADAARGGVQWRLVRAVLAQGDELAAAEPTEADDAEALALVEDELWIELDAFLRALAMQRGGSLPAPAQILALLPPSPRAWPADFVLSRVAEALREKTEAFGVDLTEPFVPCDSKLYTARRRQQRLSFCVWAVISQDSGQLLRALEAFSTRERLQLASQRLRVLRQELEGSSAAD</sequence>
<protein>
    <submittedName>
        <fullName evidence="6">tRNA-dihydrouridine synthase a</fullName>
    </submittedName>
</protein>
<gene>
    <name evidence="6" type="ORF">Ctob_012986</name>
</gene>
<dbReference type="EMBL" id="JWZX01001361">
    <property type="protein sequence ID" value="KOO33982.1"/>
    <property type="molecule type" value="Genomic_DNA"/>
</dbReference>
<dbReference type="InterPro" id="IPR035587">
    <property type="entry name" value="DUS-like_FMN-bd"/>
</dbReference>
<evidence type="ECO:0000259" key="5">
    <source>
        <dbReference type="Pfam" id="PF01207"/>
    </source>
</evidence>
<dbReference type="OrthoDB" id="10262250at2759"/>
<reference evidence="7" key="1">
    <citation type="journal article" date="2015" name="PLoS Genet.">
        <title>Genome Sequence and Transcriptome Analyses of Chrysochromulina tobin: Metabolic Tools for Enhanced Algal Fitness in the Prominent Order Prymnesiales (Haptophyceae).</title>
        <authorList>
            <person name="Hovde B.T."/>
            <person name="Deodato C.R."/>
            <person name="Hunsperger H.M."/>
            <person name="Ryken S.A."/>
            <person name="Yost W."/>
            <person name="Jha R.K."/>
            <person name="Patterson J."/>
            <person name="Monnat R.J. Jr."/>
            <person name="Barlow S.B."/>
            <person name="Starkenburg S.R."/>
            <person name="Cattolico R.A."/>
        </authorList>
    </citation>
    <scope>NUCLEOTIDE SEQUENCE</scope>
    <source>
        <strain evidence="7">CCMP291</strain>
    </source>
</reference>
<dbReference type="InterPro" id="IPR015947">
    <property type="entry name" value="PUA-like_sf"/>
</dbReference>
<comment type="caution">
    <text evidence="6">The sequence shown here is derived from an EMBL/GenBank/DDBJ whole genome shotgun (WGS) entry which is preliminary data.</text>
</comment>
<dbReference type="Proteomes" id="UP000037460">
    <property type="component" value="Unassembled WGS sequence"/>
</dbReference>
<feature type="region of interest" description="Disordered" evidence="4">
    <location>
        <begin position="479"/>
        <end position="504"/>
    </location>
</feature>
<evidence type="ECO:0000313" key="6">
    <source>
        <dbReference type="EMBL" id="KOO33982.1"/>
    </source>
</evidence>
<dbReference type="GO" id="GO:0017150">
    <property type="term" value="F:tRNA dihydrouridine synthase activity"/>
    <property type="evidence" value="ECO:0007669"/>
    <property type="project" value="InterPro"/>
</dbReference>
<dbReference type="SUPFAM" id="SSF88697">
    <property type="entry name" value="PUA domain-like"/>
    <property type="match status" value="1"/>
</dbReference>
<dbReference type="InterPro" id="IPR046336">
    <property type="entry name" value="Lon_prtase_N_sf"/>
</dbReference>
<keyword evidence="3" id="KW-0694">RNA-binding</keyword>
<dbReference type="Pfam" id="PF01207">
    <property type="entry name" value="Dus"/>
    <property type="match status" value="1"/>
</dbReference>
<organism evidence="6 7">
    <name type="scientific">Chrysochromulina tobinii</name>
    <dbReference type="NCBI Taxonomy" id="1460289"/>
    <lineage>
        <taxon>Eukaryota</taxon>
        <taxon>Haptista</taxon>
        <taxon>Haptophyta</taxon>
        <taxon>Prymnesiophyceae</taxon>
        <taxon>Prymnesiales</taxon>
        <taxon>Chrysochromulinaceae</taxon>
        <taxon>Chrysochromulina</taxon>
    </lineage>
</organism>
<dbReference type="AlphaFoldDB" id="A0A0M0K5X7"/>
<dbReference type="Gene3D" id="3.20.20.70">
    <property type="entry name" value="Aldolase class I"/>
    <property type="match status" value="1"/>
</dbReference>
<feature type="domain" description="DUS-like FMN-binding" evidence="5">
    <location>
        <begin position="2"/>
        <end position="136"/>
    </location>
</feature>